<accession>A0A3Q9JLP7</accession>
<feature type="chain" id="PRO_5018637960" evidence="1">
    <location>
        <begin position="26"/>
        <end position="91"/>
    </location>
</feature>
<evidence type="ECO:0000313" key="2">
    <source>
        <dbReference type="EMBL" id="AZS49809.1"/>
    </source>
</evidence>
<dbReference type="KEGG" id="emo:DM558_02990"/>
<evidence type="ECO:0000313" key="3">
    <source>
        <dbReference type="Proteomes" id="UP000273143"/>
    </source>
</evidence>
<feature type="signal peptide" evidence="1">
    <location>
        <begin position="1"/>
        <end position="25"/>
    </location>
</feature>
<protein>
    <submittedName>
        <fullName evidence="2">Uncharacterized protein</fullName>
    </submittedName>
</protein>
<keyword evidence="1" id="KW-0732">Signal</keyword>
<dbReference type="Proteomes" id="UP000273143">
    <property type="component" value="Chromosome"/>
</dbReference>
<sequence>MKKLIAIFAITLGIIAGLTSLSVNAAQGNLTYGTWYFLASSDSIQNFNIVRNCIYTRTRWQQNYGRLQNQYYTLTVVNTSCPTVDSLNLPN</sequence>
<keyword evidence="3" id="KW-1185">Reference proteome</keyword>
<proteinExistence type="predicted"/>
<dbReference type="AlphaFoldDB" id="A0A3Q9JLP7"/>
<dbReference type="RefSeq" id="WP_127161984.1">
    <property type="nucleotide sequence ID" value="NZ_CP029822.1"/>
</dbReference>
<name>A0A3Q9JLP7_9GAMM</name>
<dbReference type="EMBL" id="CP029822">
    <property type="protein sequence ID" value="AZS49809.1"/>
    <property type="molecule type" value="Genomic_DNA"/>
</dbReference>
<reference evidence="3" key="1">
    <citation type="submission" date="2018-06" db="EMBL/GenBank/DDBJ databases">
        <title>Complete genome of Pseudomonas insecticola strain QZS01.</title>
        <authorList>
            <person name="Wang J."/>
            <person name="Su Q."/>
        </authorList>
    </citation>
    <scope>NUCLEOTIDE SEQUENCE [LARGE SCALE GENOMIC DNA]</scope>
    <source>
        <strain evidence="3">QZS01</strain>
    </source>
</reference>
<gene>
    <name evidence="2" type="ORF">DM558_02990</name>
</gene>
<organism evidence="2 3">
    <name type="scientific">Entomomonas moraniae</name>
    <dbReference type="NCBI Taxonomy" id="2213226"/>
    <lineage>
        <taxon>Bacteria</taxon>
        <taxon>Pseudomonadati</taxon>
        <taxon>Pseudomonadota</taxon>
        <taxon>Gammaproteobacteria</taxon>
        <taxon>Pseudomonadales</taxon>
        <taxon>Pseudomonadaceae</taxon>
        <taxon>Entomomonas</taxon>
    </lineage>
</organism>
<evidence type="ECO:0000256" key="1">
    <source>
        <dbReference type="SAM" id="SignalP"/>
    </source>
</evidence>